<keyword evidence="2" id="KW-1185">Reference proteome</keyword>
<name>A0AAN5DAK9_9BILA</name>
<feature type="non-terminal residue" evidence="1">
    <location>
        <position position="112"/>
    </location>
</feature>
<dbReference type="EMBL" id="BTRK01000006">
    <property type="protein sequence ID" value="GMR58687.1"/>
    <property type="molecule type" value="Genomic_DNA"/>
</dbReference>
<dbReference type="Proteomes" id="UP001328107">
    <property type="component" value="Unassembled WGS sequence"/>
</dbReference>
<comment type="caution">
    <text evidence="1">The sequence shown here is derived from an EMBL/GenBank/DDBJ whole genome shotgun (WGS) entry which is preliminary data.</text>
</comment>
<evidence type="ECO:0000313" key="1">
    <source>
        <dbReference type="EMBL" id="GMR58687.1"/>
    </source>
</evidence>
<accession>A0AAN5DAK9</accession>
<evidence type="ECO:0000313" key="2">
    <source>
        <dbReference type="Proteomes" id="UP001328107"/>
    </source>
</evidence>
<organism evidence="1 2">
    <name type="scientific">Pristionchus mayeri</name>
    <dbReference type="NCBI Taxonomy" id="1317129"/>
    <lineage>
        <taxon>Eukaryota</taxon>
        <taxon>Metazoa</taxon>
        <taxon>Ecdysozoa</taxon>
        <taxon>Nematoda</taxon>
        <taxon>Chromadorea</taxon>
        <taxon>Rhabditida</taxon>
        <taxon>Rhabditina</taxon>
        <taxon>Diplogasteromorpha</taxon>
        <taxon>Diplogasteroidea</taxon>
        <taxon>Neodiplogasteridae</taxon>
        <taxon>Pristionchus</taxon>
    </lineage>
</organism>
<proteinExistence type="predicted"/>
<protein>
    <submittedName>
        <fullName evidence="1">Uncharacterized protein</fullName>
    </submittedName>
</protein>
<dbReference type="AlphaFoldDB" id="A0AAN5DAK9"/>
<feature type="non-terminal residue" evidence="1">
    <location>
        <position position="1"/>
    </location>
</feature>
<sequence>TSLSTSANTGKSVVSSLVICTSSLINSQICPSYRMLSMRTIEDDVNPDTSMRSLNGSTEGGMEVEMGALTSHSAISCRMKSLSIEIAHNRSTGSSELIQKLNVSVAFPNWQG</sequence>
<reference evidence="2" key="1">
    <citation type="submission" date="2022-10" db="EMBL/GenBank/DDBJ databases">
        <title>Genome assembly of Pristionchus species.</title>
        <authorList>
            <person name="Yoshida K."/>
            <person name="Sommer R.J."/>
        </authorList>
    </citation>
    <scope>NUCLEOTIDE SEQUENCE [LARGE SCALE GENOMIC DNA]</scope>
    <source>
        <strain evidence="2">RS5460</strain>
    </source>
</reference>
<gene>
    <name evidence="1" type="ORF">PMAYCL1PPCAC_28882</name>
</gene>